<keyword evidence="2" id="KW-0238">DNA-binding</keyword>
<keyword evidence="4" id="KW-0812">Transmembrane</keyword>
<keyword evidence="7" id="KW-1185">Reference proteome</keyword>
<feature type="domain" description="HTH marR-type" evidence="5">
    <location>
        <begin position="19"/>
        <end position="153"/>
    </location>
</feature>
<feature type="transmembrane region" description="Helical" evidence="4">
    <location>
        <begin position="6"/>
        <end position="26"/>
    </location>
</feature>
<protein>
    <recommendedName>
        <fullName evidence="5">HTH marR-type domain-containing protein</fullName>
    </recommendedName>
</protein>
<evidence type="ECO:0000256" key="3">
    <source>
        <dbReference type="ARBA" id="ARBA00023163"/>
    </source>
</evidence>
<evidence type="ECO:0000313" key="7">
    <source>
        <dbReference type="Proteomes" id="UP000632273"/>
    </source>
</evidence>
<keyword evidence="4" id="KW-1133">Transmembrane helix</keyword>
<dbReference type="InterPro" id="IPR039422">
    <property type="entry name" value="MarR/SlyA-like"/>
</dbReference>
<evidence type="ECO:0000256" key="4">
    <source>
        <dbReference type="SAM" id="Phobius"/>
    </source>
</evidence>
<dbReference type="Gene3D" id="1.10.10.10">
    <property type="entry name" value="Winged helix-like DNA-binding domain superfamily/Winged helix DNA-binding domain"/>
    <property type="match status" value="1"/>
</dbReference>
<dbReference type="Pfam" id="PF12802">
    <property type="entry name" value="MarR_2"/>
    <property type="match status" value="1"/>
</dbReference>
<dbReference type="SUPFAM" id="SSF46785">
    <property type="entry name" value="Winged helix' DNA-binding domain"/>
    <property type="match status" value="1"/>
</dbReference>
<keyword evidence="3" id="KW-0804">Transcription</keyword>
<dbReference type="EMBL" id="BMHT01000002">
    <property type="protein sequence ID" value="GGF00193.1"/>
    <property type="molecule type" value="Genomic_DNA"/>
</dbReference>
<keyword evidence="1" id="KW-0805">Transcription regulation</keyword>
<dbReference type="InterPro" id="IPR036388">
    <property type="entry name" value="WH-like_DNA-bd_sf"/>
</dbReference>
<evidence type="ECO:0000259" key="5">
    <source>
        <dbReference type="PROSITE" id="PS50995"/>
    </source>
</evidence>
<proteinExistence type="predicted"/>
<organism evidence="6 7">
    <name type="scientific">Hymenobacter cavernae</name>
    <dbReference type="NCBI Taxonomy" id="2044852"/>
    <lineage>
        <taxon>Bacteria</taxon>
        <taxon>Pseudomonadati</taxon>
        <taxon>Bacteroidota</taxon>
        <taxon>Cytophagia</taxon>
        <taxon>Cytophagales</taxon>
        <taxon>Hymenobacteraceae</taxon>
        <taxon>Hymenobacter</taxon>
    </lineage>
</organism>
<evidence type="ECO:0000256" key="2">
    <source>
        <dbReference type="ARBA" id="ARBA00023125"/>
    </source>
</evidence>
<keyword evidence="4" id="KW-0472">Membrane</keyword>
<evidence type="ECO:0000256" key="1">
    <source>
        <dbReference type="ARBA" id="ARBA00023015"/>
    </source>
</evidence>
<accession>A0ABQ1TRA2</accession>
<sequence length="177" mass="19798">MVELQEPNAAVLTFALMLSEILFYSLDRAIRQYRKFAQGNIDRAGIDITVDQWLVLRVIEEHDDLTQAEMAERVFKDQASVARIIALLLKRGLLKAEPLPQDGRRMRLRVSTLGHEVLAAVQPVVLSNRAVALAGLAETDLAQMRQSLERIYTNCLPKTPVVESTPAALPLPDNTNR</sequence>
<dbReference type="InterPro" id="IPR000835">
    <property type="entry name" value="HTH_MarR-typ"/>
</dbReference>
<name>A0ABQ1TRA2_9BACT</name>
<gene>
    <name evidence="6" type="ORF">GCM10011383_08810</name>
</gene>
<dbReference type="PROSITE" id="PS01117">
    <property type="entry name" value="HTH_MARR_1"/>
    <property type="match status" value="1"/>
</dbReference>
<dbReference type="InterPro" id="IPR036390">
    <property type="entry name" value="WH_DNA-bd_sf"/>
</dbReference>
<reference evidence="7" key="1">
    <citation type="journal article" date="2019" name="Int. J. Syst. Evol. Microbiol.">
        <title>The Global Catalogue of Microorganisms (GCM) 10K type strain sequencing project: providing services to taxonomists for standard genome sequencing and annotation.</title>
        <authorList>
            <consortium name="The Broad Institute Genomics Platform"/>
            <consortium name="The Broad Institute Genome Sequencing Center for Infectious Disease"/>
            <person name="Wu L."/>
            <person name="Ma J."/>
        </authorList>
    </citation>
    <scope>NUCLEOTIDE SEQUENCE [LARGE SCALE GENOMIC DNA]</scope>
    <source>
        <strain evidence="7">CGMCC 1.15197</strain>
    </source>
</reference>
<dbReference type="PROSITE" id="PS50995">
    <property type="entry name" value="HTH_MARR_2"/>
    <property type="match status" value="1"/>
</dbReference>
<dbReference type="SMART" id="SM00347">
    <property type="entry name" value="HTH_MARR"/>
    <property type="match status" value="1"/>
</dbReference>
<evidence type="ECO:0000313" key="6">
    <source>
        <dbReference type="EMBL" id="GGF00193.1"/>
    </source>
</evidence>
<dbReference type="PANTHER" id="PTHR33164:SF43">
    <property type="entry name" value="HTH-TYPE TRANSCRIPTIONAL REPRESSOR YETL"/>
    <property type="match status" value="1"/>
</dbReference>
<dbReference type="Proteomes" id="UP000632273">
    <property type="component" value="Unassembled WGS sequence"/>
</dbReference>
<dbReference type="PANTHER" id="PTHR33164">
    <property type="entry name" value="TRANSCRIPTIONAL REGULATOR, MARR FAMILY"/>
    <property type="match status" value="1"/>
</dbReference>
<dbReference type="InterPro" id="IPR023187">
    <property type="entry name" value="Tscrpt_reg_MarR-type_CS"/>
</dbReference>
<comment type="caution">
    <text evidence="6">The sequence shown here is derived from an EMBL/GenBank/DDBJ whole genome shotgun (WGS) entry which is preliminary data.</text>
</comment>